<dbReference type="InterPro" id="IPR051913">
    <property type="entry name" value="GH2_Domain-Containing"/>
</dbReference>
<evidence type="ECO:0000259" key="5">
    <source>
        <dbReference type="Pfam" id="PF02836"/>
    </source>
</evidence>
<organism evidence="7 8">
    <name type="scientific">Candidatus Stercoripulliclostridium merdigallinarum</name>
    <dbReference type="NCBI Taxonomy" id="2840951"/>
    <lineage>
        <taxon>Bacteria</taxon>
        <taxon>Bacillati</taxon>
        <taxon>Bacillota</taxon>
        <taxon>Clostridia</taxon>
        <taxon>Eubacteriales</taxon>
        <taxon>Candidatus Stercoripulliclostridium</taxon>
    </lineage>
</organism>
<dbReference type="SUPFAM" id="SSF49785">
    <property type="entry name" value="Galactose-binding domain-like"/>
    <property type="match status" value="1"/>
</dbReference>
<evidence type="ECO:0000256" key="1">
    <source>
        <dbReference type="ARBA" id="ARBA00007401"/>
    </source>
</evidence>
<evidence type="ECO:0000256" key="3">
    <source>
        <dbReference type="ARBA" id="ARBA00023295"/>
    </source>
</evidence>
<dbReference type="InterPro" id="IPR036156">
    <property type="entry name" value="Beta-gal/glucu_dom_sf"/>
</dbReference>
<name>A0A9D1MI94_9FIRM</name>
<dbReference type="Pfam" id="PF02836">
    <property type="entry name" value="Glyco_hydro_2_C"/>
    <property type="match status" value="1"/>
</dbReference>
<dbReference type="PANTHER" id="PTHR42732:SF2">
    <property type="entry name" value="BETA-MANNOSIDASE"/>
    <property type="match status" value="1"/>
</dbReference>
<dbReference type="InterPro" id="IPR006102">
    <property type="entry name" value="Ig-like_GH2"/>
</dbReference>
<dbReference type="InterPro" id="IPR013783">
    <property type="entry name" value="Ig-like_fold"/>
</dbReference>
<dbReference type="InterPro" id="IPR017853">
    <property type="entry name" value="GH"/>
</dbReference>
<keyword evidence="2 7" id="KW-0378">Hydrolase</keyword>
<accession>A0A9D1MI94</accession>
<feature type="domain" description="Beta-mannosidase-like galactose-binding" evidence="6">
    <location>
        <begin position="82"/>
        <end position="154"/>
    </location>
</feature>
<dbReference type="PANTHER" id="PTHR42732">
    <property type="entry name" value="BETA-GALACTOSIDASE"/>
    <property type="match status" value="1"/>
</dbReference>
<dbReference type="GO" id="GO:0004553">
    <property type="term" value="F:hydrolase activity, hydrolyzing O-glycosyl compounds"/>
    <property type="evidence" value="ECO:0007669"/>
    <property type="project" value="InterPro"/>
</dbReference>
<dbReference type="Gene3D" id="3.20.20.80">
    <property type="entry name" value="Glycosidases"/>
    <property type="match status" value="1"/>
</dbReference>
<sequence>MVFDRLITEFGKNIDVACPLPEYPRPQMTRDSYINLNGKWDYAITPMRVDNPQYEGKILVPFSPEAILSGVERVLQPDEFLYYKRYFTVPEGFNIGRVLLNFGAVDYAAEVILNDKSLYNHRGGYYPFTVDVTDALRAGENKLVVKVSDPSDTAPGSHGKQKLKRGGIFYTPQSGIWQTVWLESVPEKYVTAMYITPDIDSDSLSVRVQANEGVLSGKVSAFDGEKQIASADLTDGAAVLKLSDYQLWSPENPKLYTLRIVAGEDKIGSYFGMRKFSVGKDAAGIPRMMLNNKPYFHNGLLDQGYWPDGLYTPPSDEAMIFDIAEMKALGFNMLRKHIKIEPMRWYYHCDRLGMIVWQDMVNGGMGANTALNAIRGFLRLPPDDSKYQLFGRQDAEGRKEYYTDTERTVLGLYNCVSIGVWVPFNEAWGQFDALKATEFVRNLDSTRPIDHASGWHDQGGGDFNSLHIYFRPVTIPEPDKHGRVVILSEFGGYSAGIEGHVFNKSRSFGYKKFTDIAALDNAYHRLYEHQILPLIPRGLSATVYTQLSDVEDEINGLYTYDRKVLKFDAERLLQLNKKLYEVFDSAVGAK</sequence>
<dbReference type="InterPro" id="IPR054593">
    <property type="entry name" value="Beta-mannosidase-like_N2"/>
</dbReference>
<dbReference type="EMBL" id="DVNF01000188">
    <property type="protein sequence ID" value="HIU61018.1"/>
    <property type="molecule type" value="Genomic_DNA"/>
</dbReference>
<comment type="caution">
    <text evidence="7">The sequence shown here is derived from an EMBL/GenBank/DDBJ whole genome shotgun (WGS) entry which is preliminary data.</text>
</comment>
<dbReference type="Proteomes" id="UP000824094">
    <property type="component" value="Unassembled WGS sequence"/>
</dbReference>
<feature type="domain" description="Glycoside hydrolase family 2 immunoglobulin-like beta-sandwich" evidence="4">
    <location>
        <begin position="190"/>
        <end position="274"/>
    </location>
</feature>
<dbReference type="Gene3D" id="2.60.40.10">
    <property type="entry name" value="Immunoglobulins"/>
    <property type="match status" value="1"/>
</dbReference>
<evidence type="ECO:0000259" key="6">
    <source>
        <dbReference type="Pfam" id="PF22666"/>
    </source>
</evidence>
<dbReference type="SUPFAM" id="SSF49303">
    <property type="entry name" value="beta-Galactosidase/glucuronidase domain"/>
    <property type="match status" value="1"/>
</dbReference>
<comment type="similarity">
    <text evidence="1">Belongs to the glycosyl hydrolase 2 family.</text>
</comment>
<dbReference type="Pfam" id="PF22666">
    <property type="entry name" value="Glyco_hydro_2_N2"/>
    <property type="match status" value="1"/>
</dbReference>
<evidence type="ECO:0000259" key="4">
    <source>
        <dbReference type="Pfam" id="PF00703"/>
    </source>
</evidence>
<proteinExistence type="inferred from homology"/>
<dbReference type="GO" id="GO:0005975">
    <property type="term" value="P:carbohydrate metabolic process"/>
    <property type="evidence" value="ECO:0007669"/>
    <property type="project" value="InterPro"/>
</dbReference>
<reference evidence="7" key="2">
    <citation type="journal article" date="2021" name="PeerJ">
        <title>Extensive microbial diversity within the chicken gut microbiome revealed by metagenomics and culture.</title>
        <authorList>
            <person name="Gilroy R."/>
            <person name="Ravi A."/>
            <person name="Getino M."/>
            <person name="Pursley I."/>
            <person name="Horton D.L."/>
            <person name="Alikhan N.F."/>
            <person name="Baker D."/>
            <person name="Gharbi K."/>
            <person name="Hall N."/>
            <person name="Watson M."/>
            <person name="Adriaenssens E.M."/>
            <person name="Foster-Nyarko E."/>
            <person name="Jarju S."/>
            <person name="Secka A."/>
            <person name="Antonio M."/>
            <person name="Oren A."/>
            <person name="Chaudhuri R.R."/>
            <person name="La Ragione R."/>
            <person name="Hildebrand F."/>
            <person name="Pallen M.J."/>
        </authorList>
    </citation>
    <scope>NUCLEOTIDE SEQUENCE</scope>
    <source>
        <strain evidence="7">18911</strain>
    </source>
</reference>
<reference evidence="7" key="1">
    <citation type="submission" date="2020-10" db="EMBL/GenBank/DDBJ databases">
        <authorList>
            <person name="Gilroy R."/>
        </authorList>
    </citation>
    <scope>NUCLEOTIDE SEQUENCE</scope>
    <source>
        <strain evidence="7">18911</strain>
    </source>
</reference>
<evidence type="ECO:0000256" key="2">
    <source>
        <dbReference type="ARBA" id="ARBA00022801"/>
    </source>
</evidence>
<protein>
    <submittedName>
        <fullName evidence="7">Glycoside hydrolase family 2</fullName>
    </submittedName>
</protein>
<dbReference type="AlphaFoldDB" id="A0A9D1MI94"/>
<gene>
    <name evidence="7" type="ORF">IAB05_06470</name>
</gene>
<dbReference type="InterPro" id="IPR008979">
    <property type="entry name" value="Galactose-bd-like_sf"/>
</dbReference>
<dbReference type="SUPFAM" id="SSF51445">
    <property type="entry name" value="(Trans)glycosidases"/>
    <property type="match status" value="1"/>
</dbReference>
<keyword evidence="3" id="KW-0326">Glycosidase</keyword>
<dbReference type="Gene3D" id="2.60.120.260">
    <property type="entry name" value="Galactose-binding domain-like"/>
    <property type="match status" value="1"/>
</dbReference>
<evidence type="ECO:0000313" key="8">
    <source>
        <dbReference type="Proteomes" id="UP000824094"/>
    </source>
</evidence>
<feature type="domain" description="Glycoside hydrolase family 2 catalytic" evidence="5">
    <location>
        <begin position="316"/>
        <end position="454"/>
    </location>
</feature>
<dbReference type="InterPro" id="IPR006103">
    <property type="entry name" value="Glyco_hydro_2_cat"/>
</dbReference>
<dbReference type="Pfam" id="PF00703">
    <property type="entry name" value="Glyco_hydro_2"/>
    <property type="match status" value="1"/>
</dbReference>
<evidence type="ECO:0000313" key="7">
    <source>
        <dbReference type="EMBL" id="HIU61018.1"/>
    </source>
</evidence>